<dbReference type="EMBL" id="JBHMCA010000021">
    <property type="protein sequence ID" value="MFB9443488.1"/>
    <property type="molecule type" value="Genomic_DNA"/>
</dbReference>
<evidence type="ECO:0000256" key="1">
    <source>
        <dbReference type="SAM" id="MobiDB-lite"/>
    </source>
</evidence>
<dbReference type="Pfam" id="PF14388">
    <property type="entry name" value="DUF4419"/>
    <property type="match status" value="1"/>
</dbReference>
<comment type="caution">
    <text evidence="2">The sequence shown here is derived from an EMBL/GenBank/DDBJ whole genome shotgun (WGS) entry which is preliminary data.</text>
</comment>
<gene>
    <name evidence="2" type="ORF">ACFFTR_10380</name>
</gene>
<feature type="region of interest" description="Disordered" evidence="1">
    <location>
        <begin position="272"/>
        <end position="291"/>
    </location>
</feature>
<name>A0ABV5M3Q2_9ACTN</name>
<feature type="compositionally biased region" description="Polar residues" evidence="1">
    <location>
        <begin position="279"/>
        <end position="291"/>
    </location>
</feature>
<dbReference type="InterPro" id="IPR025533">
    <property type="entry name" value="DUF4419"/>
</dbReference>
<proteinExistence type="predicted"/>
<accession>A0ABV5M3Q2</accession>
<organism evidence="2 3">
    <name type="scientific">Dactylosporangium vinaceum</name>
    <dbReference type="NCBI Taxonomy" id="53362"/>
    <lineage>
        <taxon>Bacteria</taxon>
        <taxon>Bacillati</taxon>
        <taxon>Actinomycetota</taxon>
        <taxon>Actinomycetes</taxon>
        <taxon>Micromonosporales</taxon>
        <taxon>Micromonosporaceae</taxon>
        <taxon>Dactylosporangium</taxon>
    </lineage>
</organism>
<sequence length="502" mass="54099">MITFPVDDVTPAGALLPTRPLGGLFPDALAFGGDPALPVLDPDGVHPLLSAVARAFAGHRPLVLSPDAVWLTIAQGVAQHVRLHADELRPRLARHAGRKRLTVFTDGALPHDTVSWAHAIEVFAELLAAEIDDADLFECDFSTSTDVERTAGRVVLLDVYSPYFSLMWVCICGIPSVTLTGTVEDWRRIRARIDAIAGFGLQTWCRSLAPIADEFVRAAAGDPDPEFWQRIYNPIDAYGGHVITGWAARFYPYLTDTTADVPNTLLELPIGEPRDVTAGPSSPYTGPGVQSSSIPAALSRVVVNVNDRICGDNRVVALHAGLVGVAQDPDGALRPVAGWHLTPATIELDDVIDRLVREHDTTPPQDIPGEAPVEVTALYQRVGSATLFGGRWRLVPAHERRYLDTGILDLWTETLIELADGRTIAAVSDVSTQLTYWVLCRVVEVGEPGQSTPRYRLADDPADVPLLGTSLAILLDAAMDSGSNIAHLETGRLNQLDTTAAA</sequence>
<reference evidence="2 3" key="1">
    <citation type="submission" date="2024-09" db="EMBL/GenBank/DDBJ databases">
        <authorList>
            <person name="Sun Q."/>
            <person name="Mori K."/>
        </authorList>
    </citation>
    <scope>NUCLEOTIDE SEQUENCE [LARGE SCALE GENOMIC DNA]</scope>
    <source>
        <strain evidence="2 3">JCM 3307</strain>
    </source>
</reference>
<protein>
    <submittedName>
        <fullName evidence="2">DUF4419 domain-containing protein</fullName>
    </submittedName>
</protein>
<keyword evidence="3" id="KW-1185">Reference proteome</keyword>
<evidence type="ECO:0000313" key="3">
    <source>
        <dbReference type="Proteomes" id="UP001589608"/>
    </source>
</evidence>
<dbReference type="RefSeq" id="WP_223095551.1">
    <property type="nucleotide sequence ID" value="NZ_CP061913.1"/>
</dbReference>
<dbReference type="PANTHER" id="PTHR31252">
    <property type="entry name" value="DUF4419 DOMAIN-CONTAINING PROTEIN"/>
    <property type="match status" value="1"/>
</dbReference>
<dbReference type="Proteomes" id="UP001589608">
    <property type="component" value="Unassembled WGS sequence"/>
</dbReference>
<evidence type="ECO:0000313" key="2">
    <source>
        <dbReference type="EMBL" id="MFB9443488.1"/>
    </source>
</evidence>
<dbReference type="PANTHER" id="PTHR31252:SF11">
    <property type="entry name" value="DUF4419 DOMAIN-CONTAINING PROTEIN"/>
    <property type="match status" value="1"/>
</dbReference>